<evidence type="ECO:0000313" key="2">
    <source>
        <dbReference type="Proteomes" id="UP000824469"/>
    </source>
</evidence>
<feature type="non-terminal residue" evidence="1">
    <location>
        <position position="120"/>
    </location>
</feature>
<dbReference type="AlphaFoldDB" id="A0AA38C3H8"/>
<dbReference type="EMBL" id="JAHRHJ020000248">
    <property type="protein sequence ID" value="KAH9294276.1"/>
    <property type="molecule type" value="Genomic_DNA"/>
</dbReference>
<proteinExistence type="predicted"/>
<organism evidence="1 2">
    <name type="scientific">Taxus chinensis</name>
    <name type="common">Chinese yew</name>
    <name type="synonym">Taxus wallichiana var. chinensis</name>
    <dbReference type="NCBI Taxonomy" id="29808"/>
    <lineage>
        <taxon>Eukaryota</taxon>
        <taxon>Viridiplantae</taxon>
        <taxon>Streptophyta</taxon>
        <taxon>Embryophyta</taxon>
        <taxon>Tracheophyta</taxon>
        <taxon>Spermatophyta</taxon>
        <taxon>Pinopsida</taxon>
        <taxon>Pinidae</taxon>
        <taxon>Conifers II</taxon>
        <taxon>Cupressales</taxon>
        <taxon>Taxaceae</taxon>
        <taxon>Taxus</taxon>
    </lineage>
</organism>
<sequence length="120" mass="13728">CFANHRKSCNTIWELKTTEGEAVRKFKDLASLGLQHFSNIFKEPETPNIVEIVKVASYFPKFVSEEDNQQLYEVVSQDELSTVLTSFQKARSLGPNGWTIDFFLGFFDMLGDDLLNVVEE</sequence>
<name>A0AA38C3H8_TAXCH</name>
<comment type="caution">
    <text evidence="1">The sequence shown here is derived from an EMBL/GenBank/DDBJ whole genome shotgun (WGS) entry which is preliminary data.</text>
</comment>
<dbReference type="Proteomes" id="UP000824469">
    <property type="component" value="Unassembled WGS sequence"/>
</dbReference>
<evidence type="ECO:0000313" key="1">
    <source>
        <dbReference type="EMBL" id="KAH9294276.1"/>
    </source>
</evidence>
<protein>
    <submittedName>
        <fullName evidence="1">Uncharacterized protein</fullName>
    </submittedName>
</protein>
<keyword evidence="2" id="KW-1185">Reference proteome</keyword>
<reference evidence="1 2" key="1">
    <citation type="journal article" date="2021" name="Nat. Plants">
        <title>The Taxus genome provides insights into paclitaxel biosynthesis.</title>
        <authorList>
            <person name="Xiong X."/>
            <person name="Gou J."/>
            <person name="Liao Q."/>
            <person name="Li Y."/>
            <person name="Zhou Q."/>
            <person name="Bi G."/>
            <person name="Li C."/>
            <person name="Du R."/>
            <person name="Wang X."/>
            <person name="Sun T."/>
            <person name="Guo L."/>
            <person name="Liang H."/>
            <person name="Lu P."/>
            <person name="Wu Y."/>
            <person name="Zhang Z."/>
            <person name="Ro D.K."/>
            <person name="Shang Y."/>
            <person name="Huang S."/>
            <person name="Yan J."/>
        </authorList>
    </citation>
    <scope>NUCLEOTIDE SEQUENCE [LARGE SCALE GENOMIC DNA]</scope>
    <source>
        <strain evidence="1">Ta-2019</strain>
    </source>
</reference>
<accession>A0AA38C3H8</accession>
<gene>
    <name evidence="1" type="ORF">KI387_040518</name>
</gene>
<feature type="non-terminal residue" evidence="1">
    <location>
        <position position="1"/>
    </location>
</feature>